<reference evidence="2" key="1">
    <citation type="submission" date="2019-03" db="EMBL/GenBank/DDBJ databases">
        <authorList>
            <person name="Hao L."/>
        </authorList>
    </citation>
    <scope>NUCLEOTIDE SEQUENCE</scope>
</reference>
<evidence type="ECO:0000313" key="2">
    <source>
        <dbReference type="EMBL" id="VFU15825.1"/>
    </source>
</evidence>
<sequence length="237" mass="26638">MSVLYLIRHGQASFGSEDYDRLSPMGRQQAFILGEHLVEASVVPDAVYSGSMVRQRDTEKEVRACYRRHGHVLPEAAVLSGLDEFDSSAIILSQLPGMQAEDPSIQEHLSRMYEIRESFKRVFEGAMLRWVSGRFDNGGVQTWSDFCARVAGSLKQIMEEQGRGKVILVFTSGGPIAAALQHVLSLTPEAAIRLNWQVINTSYTKLMYNDERITLAGFNCSSHLDLHTDRLRLVSYR</sequence>
<dbReference type="PANTHER" id="PTHR20935">
    <property type="entry name" value="PHOSPHOGLYCERATE MUTASE-RELATED"/>
    <property type="match status" value="1"/>
</dbReference>
<dbReference type="CDD" id="cd07067">
    <property type="entry name" value="HP_PGM_like"/>
    <property type="match status" value="1"/>
</dbReference>
<dbReference type="Pfam" id="PF00300">
    <property type="entry name" value="His_Phos_1"/>
    <property type="match status" value="2"/>
</dbReference>
<protein>
    <submittedName>
        <fullName evidence="2">Histidine phosphatase superfamily (Branch 1)</fullName>
    </submittedName>
</protein>
<keyword evidence="1" id="KW-0378">Hydrolase</keyword>
<accession>A0A485M4J8</accession>
<proteinExistence type="predicted"/>
<dbReference type="InterPro" id="IPR029033">
    <property type="entry name" value="His_PPase_superfam"/>
</dbReference>
<dbReference type="Gene3D" id="3.40.50.1240">
    <property type="entry name" value="Phosphoglycerate mutase-like"/>
    <property type="match status" value="1"/>
</dbReference>
<gene>
    <name evidence="2" type="ORF">SCFA_450055</name>
</gene>
<dbReference type="SUPFAM" id="SSF53254">
    <property type="entry name" value="Phosphoglycerate mutase-like"/>
    <property type="match status" value="1"/>
</dbReference>
<dbReference type="SMART" id="SM00855">
    <property type="entry name" value="PGAM"/>
    <property type="match status" value="1"/>
</dbReference>
<evidence type="ECO:0000256" key="1">
    <source>
        <dbReference type="ARBA" id="ARBA00022801"/>
    </source>
</evidence>
<dbReference type="InterPro" id="IPR051021">
    <property type="entry name" value="Mito_Ser/Thr_phosphatase"/>
</dbReference>
<dbReference type="PANTHER" id="PTHR20935:SF0">
    <property type="entry name" value="SERINE_THREONINE-PROTEIN PHOSPHATASE PGAM5, MITOCHONDRIAL"/>
    <property type="match status" value="1"/>
</dbReference>
<dbReference type="InterPro" id="IPR013078">
    <property type="entry name" value="His_Pase_superF_clade-1"/>
</dbReference>
<organism evidence="2">
    <name type="scientific">anaerobic digester metagenome</name>
    <dbReference type="NCBI Taxonomy" id="1263854"/>
    <lineage>
        <taxon>unclassified sequences</taxon>
        <taxon>metagenomes</taxon>
        <taxon>ecological metagenomes</taxon>
    </lineage>
</organism>
<name>A0A485M4J8_9ZZZZ</name>
<dbReference type="AlphaFoldDB" id="A0A485M4J8"/>
<dbReference type="GO" id="GO:0016787">
    <property type="term" value="F:hydrolase activity"/>
    <property type="evidence" value="ECO:0007669"/>
    <property type="project" value="UniProtKB-KW"/>
</dbReference>
<dbReference type="EMBL" id="CAADRM010000109">
    <property type="protein sequence ID" value="VFU15825.1"/>
    <property type="molecule type" value="Genomic_DNA"/>
</dbReference>